<keyword evidence="2" id="KW-0479">Metal-binding</keyword>
<reference evidence="6 7" key="1">
    <citation type="submission" date="2024-06" db="EMBL/GenBank/DDBJ databases">
        <title>Complete genome of Phlyctema vagabunda strain 19-DSS-EL-015.</title>
        <authorList>
            <person name="Fiorenzani C."/>
        </authorList>
    </citation>
    <scope>NUCLEOTIDE SEQUENCE [LARGE SCALE GENOMIC DNA]</scope>
    <source>
        <strain evidence="6 7">19-DSS-EL-015</strain>
    </source>
</reference>
<dbReference type="PANTHER" id="PTHR11903">
    <property type="entry name" value="PROSTAGLANDIN G/H SYNTHASE"/>
    <property type="match status" value="1"/>
</dbReference>
<dbReference type="CDD" id="cd20612">
    <property type="entry name" value="CYP_LDS-like_C"/>
    <property type="match status" value="1"/>
</dbReference>
<proteinExistence type="predicted"/>
<dbReference type="InterPro" id="IPR037120">
    <property type="entry name" value="Haem_peroxidase_sf_animal"/>
</dbReference>
<gene>
    <name evidence="6" type="ORF">PVAG01_08125</name>
</gene>
<keyword evidence="5" id="KW-0408">Iron</keyword>
<evidence type="ECO:0000256" key="4">
    <source>
        <dbReference type="ARBA" id="ARBA00023002"/>
    </source>
</evidence>
<organism evidence="6 7">
    <name type="scientific">Phlyctema vagabunda</name>
    <dbReference type="NCBI Taxonomy" id="108571"/>
    <lineage>
        <taxon>Eukaryota</taxon>
        <taxon>Fungi</taxon>
        <taxon>Dikarya</taxon>
        <taxon>Ascomycota</taxon>
        <taxon>Pezizomycotina</taxon>
        <taxon>Leotiomycetes</taxon>
        <taxon>Helotiales</taxon>
        <taxon>Dermateaceae</taxon>
        <taxon>Phlyctema</taxon>
    </lineage>
</organism>
<dbReference type="InterPro" id="IPR036396">
    <property type="entry name" value="Cyt_P450_sf"/>
</dbReference>
<evidence type="ECO:0000256" key="3">
    <source>
        <dbReference type="ARBA" id="ARBA00022964"/>
    </source>
</evidence>
<dbReference type="CDD" id="cd09817">
    <property type="entry name" value="linoleate_diol_synthase_like"/>
    <property type="match status" value="1"/>
</dbReference>
<keyword evidence="4" id="KW-0560">Oxidoreductase</keyword>
<evidence type="ECO:0000256" key="2">
    <source>
        <dbReference type="ARBA" id="ARBA00022723"/>
    </source>
</evidence>
<comment type="caution">
    <text evidence="6">The sequence shown here is derived from an EMBL/GenBank/DDBJ whole genome shotgun (WGS) entry which is preliminary data.</text>
</comment>
<dbReference type="PRINTS" id="PR00457">
    <property type="entry name" value="ANPEROXIDASE"/>
</dbReference>
<dbReference type="InterPro" id="IPR050783">
    <property type="entry name" value="Oxylipin_biosynth_metab"/>
</dbReference>
<dbReference type="PANTHER" id="PTHR11903:SF37">
    <property type="entry name" value="PSI-PRODUCING OXYGENASE A"/>
    <property type="match status" value="1"/>
</dbReference>
<dbReference type="InterPro" id="IPR010255">
    <property type="entry name" value="Haem_peroxidase_sf"/>
</dbReference>
<evidence type="ECO:0000256" key="5">
    <source>
        <dbReference type="ARBA" id="ARBA00023004"/>
    </source>
</evidence>
<dbReference type="SUPFAM" id="SSF48264">
    <property type="entry name" value="Cytochrome P450"/>
    <property type="match status" value="1"/>
</dbReference>
<keyword evidence="1" id="KW-0349">Heme</keyword>
<evidence type="ECO:0000313" key="7">
    <source>
        <dbReference type="Proteomes" id="UP001629113"/>
    </source>
</evidence>
<dbReference type="Pfam" id="PF03098">
    <property type="entry name" value="An_peroxidase"/>
    <property type="match status" value="2"/>
</dbReference>
<keyword evidence="7" id="KW-1185">Reference proteome</keyword>
<dbReference type="PROSITE" id="PS50292">
    <property type="entry name" value="PEROXIDASE_3"/>
    <property type="match status" value="1"/>
</dbReference>
<keyword evidence="3" id="KW-0223">Dioxygenase</keyword>
<dbReference type="EMBL" id="JBFCZG010000007">
    <property type="protein sequence ID" value="KAL3419627.1"/>
    <property type="molecule type" value="Genomic_DNA"/>
</dbReference>
<dbReference type="Proteomes" id="UP001629113">
    <property type="component" value="Unassembled WGS sequence"/>
</dbReference>
<dbReference type="Gene3D" id="1.10.630.10">
    <property type="entry name" value="Cytochrome P450"/>
    <property type="match status" value="1"/>
</dbReference>
<name>A0ABR4P8I7_9HELO</name>
<dbReference type="InterPro" id="IPR019791">
    <property type="entry name" value="Haem_peroxidase_animal"/>
</dbReference>
<dbReference type="SUPFAM" id="SSF48113">
    <property type="entry name" value="Heme-dependent peroxidases"/>
    <property type="match status" value="1"/>
</dbReference>
<evidence type="ECO:0000313" key="6">
    <source>
        <dbReference type="EMBL" id="KAL3419627.1"/>
    </source>
</evidence>
<dbReference type="Gene3D" id="1.10.640.10">
    <property type="entry name" value="Haem peroxidase domain superfamily, animal type"/>
    <property type="match status" value="1"/>
</dbReference>
<dbReference type="InterPro" id="IPR034812">
    <property type="entry name" value="Ppo-like_N"/>
</dbReference>
<sequence length="1081" mass="120709">MSFEALKAVVETALKPLPKSIDGRYDAEAVPEVVKTGLVKDLISQVKRLPEDAQVLEQFLKTLLAGGLIDDKTYFTEHIIQLAASLPPNSTRANRITGALIGKLWGVMQHPPLSYLGEEYKYRKADGSCNSIMYPNLGKSGSSYARTVSPQVKKAGALPDPGVVFDALLARNDQYREHPTKVSSNLFYFATIIIHDLFETSHSDSTKSNSSSYLDLGPLYGNNEAEQMKVRTREGGRLKPDTFSTWRILGFPPGVAALLICFNRFHNYIVEELATINEAGRFTTPVLNKSLDPKIAEEQLKKAKEKLDNDLFQTGRLITCGLYVNIILIDYVRTILNLNRSTSTWALDPRGTFDTIFNEEGTPSGIGNQVSAEFNFIYRWHATISKKDEKWTNDFFKALFPKHPDPSNMSVEEMYAGLKQWGHKLDLDPSKWTFDNLKRKENGSFDDAELNKIVTESTEDIAGAFGARNTPNIMKVIERLGIQQGRDWNMASLNEFRKFFKLKPHAKFTDINPDPDVAKSLEVLYDHPDFVELYPGLMAESAKEPMAPGSGLCPGFTISQTILSDAVTLVRGDRFYTVDYTPANLTAWGFSEVASDTKIAGGGVMYKLLMRAFPGFYKGNSTYALFPFTQPAESKIVHATLGTVDLYDYSAPSFTPQPTPVLTHAACVQILDDQARFKVPWGPNTFTLTKHDYMLSGDKLSNTDQREFVKKQLYCPQTGPENIRKFYEKITMSLLRSNSYQLRNVYQVDAVRDVGNPSHANFVAGLFHIPIKTPESPLGLFTAQELYLIHALVFAYVFLDSDPATSFALKTGAQEALEPLSKALTAVVEGVHASSILNPLKNILNMYDTGFVHDYGTNLIKRLSEGDKSVDEVVWSIIPTAAAAVATQGQGFAQMMELYLSDKYKHHWPAIQKVAQSNSPADFEKLRKYALEGYRLATPAFGLVRVAAVDGIEIKDGKKTAKFNKGDHAFTDFVTACVDPAVFPDPYQVKLDRPEELYIHHGHGPHSCLGKPMVVIAMAAQLRMFARLKNLRRAPGLQGEMKSKTVNGAFKVYMKEDWSAWWPFPTTMKVQFDGFEDGFLD</sequence>
<evidence type="ECO:0000256" key="1">
    <source>
        <dbReference type="ARBA" id="ARBA00022617"/>
    </source>
</evidence>
<protein>
    <submittedName>
        <fullName evidence="6">Linoleate diol synthase</fullName>
    </submittedName>
</protein>
<accession>A0ABR4P8I7</accession>